<gene>
    <name evidence="3" type="ORF">OIU83_18685</name>
</gene>
<evidence type="ECO:0000256" key="1">
    <source>
        <dbReference type="PROSITE-ProRule" id="PRU00325"/>
    </source>
</evidence>
<organism evidence="3 4">
    <name type="scientific">Flavobacterium shii</name>
    <dbReference type="NCBI Taxonomy" id="2987687"/>
    <lineage>
        <taxon>Bacteria</taxon>
        <taxon>Pseudomonadati</taxon>
        <taxon>Bacteroidota</taxon>
        <taxon>Flavobacteriia</taxon>
        <taxon>Flavobacteriales</taxon>
        <taxon>Flavobacteriaceae</taxon>
        <taxon>Flavobacterium</taxon>
    </lineage>
</organism>
<evidence type="ECO:0000313" key="4">
    <source>
        <dbReference type="Proteomes" id="UP001151079"/>
    </source>
</evidence>
<dbReference type="RefSeq" id="WP_264207780.1">
    <property type="nucleotide sequence ID" value="NZ_JAOZEW010000022.1"/>
</dbReference>
<dbReference type="InterPro" id="IPR007527">
    <property type="entry name" value="Znf_SWIM"/>
</dbReference>
<feature type="domain" description="SWIM-type" evidence="2">
    <location>
        <begin position="48"/>
        <end position="86"/>
    </location>
</feature>
<evidence type="ECO:0000259" key="2">
    <source>
        <dbReference type="PROSITE" id="PS50966"/>
    </source>
</evidence>
<dbReference type="Proteomes" id="UP001151079">
    <property type="component" value="Unassembled WGS sequence"/>
</dbReference>
<keyword evidence="1" id="KW-0862">Zinc</keyword>
<dbReference type="PROSITE" id="PS50966">
    <property type="entry name" value="ZF_SWIM"/>
    <property type="match status" value="1"/>
</dbReference>
<protein>
    <submittedName>
        <fullName evidence="3">SWIM zinc finger family protein</fullName>
    </submittedName>
</protein>
<evidence type="ECO:0000313" key="3">
    <source>
        <dbReference type="EMBL" id="MCV9929695.1"/>
    </source>
</evidence>
<dbReference type="Pfam" id="PF04434">
    <property type="entry name" value="SWIM"/>
    <property type="match status" value="1"/>
</dbReference>
<reference evidence="3" key="1">
    <citation type="submission" date="2022-10" db="EMBL/GenBank/DDBJ databases">
        <title>Two novel species of Flavobacterium.</title>
        <authorList>
            <person name="Liu Q."/>
            <person name="Xin Y.-H."/>
        </authorList>
    </citation>
    <scope>NUCLEOTIDE SEQUENCE</scope>
    <source>
        <strain evidence="3">LS1R49</strain>
    </source>
</reference>
<dbReference type="GO" id="GO:0008270">
    <property type="term" value="F:zinc ion binding"/>
    <property type="evidence" value="ECO:0007669"/>
    <property type="project" value="UniProtKB-KW"/>
</dbReference>
<dbReference type="EMBL" id="JAOZEW010000022">
    <property type="protein sequence ID" value="MCV9929695.1"/>
    <property type="molecule type" value="Genomic_DNA"/>
</dbReference>
<keyword evidence="4" id="KW-1185">Reference proteome</keyword>
<keyword evidence="1" id="KW-0479">Metal-binding</keyword>
<accession>A0A9X3BZ39</accession>
<sequence>MTLQNFEKQIDSKILKRGKEYFNDGNVEFIEETEKNIWEADVFGTDDYHVKIELGAKNEIKEWECDCPYDYGDICKHVIAVLYKVLEQKTMDVASGEVIEKTAKKEKFTFDTLLNKIEIKEYQNFIKYYSGINKNFKDEFTIYFSEKDESFDLEQKFTEQIKKTIKTYTYRGFVDYHASNKLGKELNHYLDTVNSYLSKNNFRDASTIIKIIIKEVSAVFEYCDDSNGYISDSLNSAIEQLYQISKAPASIEFKNQIAVFLKMELQKKIYFNYGDTGCDLTNLFGELCITISKTDDFIQFLDAKIESSKKDDYNQKFFIETKISFLIKLGKKIEIEDLIQQNLEVPEIRALEIDRVIKEKNYEKAKKLLADGIKIAENKHHKGTVMKWEKILLQIAVLEKDINMERYFSRKFAFDSNTFSAEYYVQWKKTFIKEEWTETIEKVIKAIIEKVKESNKNNSFYNHQILLFHLAPIYIQENYLDRLLQLVQKQNRLDTILIYQSYLIKEYPNELFAVYVPAIEAAGDYANGRAQYKSLATTMKKIIKDFPDKKESILEIAHKLKIKYPRRPAMIEELNKI</sequence>
<dbReference type="AlphaFoldDB" id="A0A9X3BZ39"/>
<proteinExistence type="predicted"/>
<keyword evidence="1" id="KW-0863">Zinc-finger</keyword>
<name>A0A9X3BZ39_9FLAO</name>
<comment type="caution">
    <text evidence="3">The sequence shown here is derived from an EMBL/GenBank/DDBJ whole genome shotgun (WGS) entry which is preliminary data.</text>
</comment>